<keyword evidence="13" id="KW-0472">Membrane</keyword>
<feature type="region of interest" description="Disordered" evidence="12">
    <location>
        <begin position="746"/>
        <end position="833"/>
    </location>
</feature>
<dbReference type="RefSeq" id="WP_212533599.1">
    <property type="nucleotide sequence ID" value="NZ_JAGSOG010000387.1"/>
</dbReference>
<dbReference type="CDD" id="cd06225">
    <property type="entry name" value="HAMP"/>
    <property type="match status" value="1"/>
</dbReference>
<organism evidence="16 17">
    <name type="scientific">Actinospica durhamensis</name>
    <dbReference type="NCBI Taxonomy" id="1508375"/>
    <lineage>
        <taxon>Bacteria</taxon>
        <taxon>Bacillati</taxon>
        <taxon>Actinomycetota</taxon>
        <taxon>Actinomycetes</taxon>
        <taxon>Catenulisporales</taxon>
        <taxon>Actinospicaceae</taxon>
        <taxon>Actinospica</taxon>
    </lineage>
</organism>
<comment type="catalytic activity">
    <reaction evidence="1">
        <text>ATP + protein L-histidine = ADP + protein N-phospho-L-histidine.</text>
        <dbReference type="EC" id="2.7.13.3"/>
    </reaction>
</comment>
<keyword evidence="8 16" id="KW-0418">Kinase</keyword>
<dbReference type="InterPro" id="IPR003594">
    <property type="entry name" value="HATPase_dom"/>
</dbReference>
<dbReference type="InterPro" id="IPR050980">
    <property type="entry name" value="2C_sensor_his_kinase"/>
</dbReference>
<feature type="non-terminal residue" evidence="16">
    <location>
        <position position="833"/>
    </location>
</feature>
<feature type="transmembrane region" description="Helical" evidence="13">
    <location>
        <begin position="396"/>
        <end position="418"/>
    </location>
</feature>
<dbReference type="SMART" id="SM00304">
    <property type="entry name" value="HAMP"/>
    <property type="match status" value="1"/>
</dbReference>
<feature type="region of interest" description="Disordered" evidence="12">
    <location>
        <begin position="1"/>
        <end position="52"/>
    </location>
</feature>
<dbReference type="PANTHER" id="PTHR44936:SF9">
    <property type="entry name" value="SENSOR PROTEIN CREC"/>
    <property type="match status" value="1"/>
</dbReference>
<dbReference type="AlphaFoldDB" id="A0A941IVE1"/>
<dbReference type="SMART" id="SM00387">
    <property type="entry name" value="HATPase_c"/>
    <property type="match status" value="1"/>
</dbReference>
<dbReference type="PROSITE" id="PS50885">
    <property type="entry name" value="HAMP"/>
    <property type="match status" value="1"/>
</dbReference>
<gene>
    <name evidence="16" type="ORF">KDL01_38200</name>
</gene>
<dbReference type="Pfam" id="PF00672">
    <property type="entry name" value="HAMP"/>
    <property type="match status" value="1"/>
</dbReference>
<evidence type="ECO:0000256" key="6">
    <source>
        <dbReference type="ARBA" id="ARBA00022692"/>
    </source>
</evidence>
<comment type="subcellular location">
    <subcellularLocation>
        <location evidence="2">Membrane</location>
    </subcellularLocation>
</comment>
<feature type="compositionally biased region" description="Pro residues" evidence="12">
    <location>
        <begin position="822"/>
        <end position="833"/>
    </location>
</feature>
<dbReference type="InterPro" id="IPR005467">
    <property type="entry name" value="His_kinase_dom"/>
</dbReference>
<dbReference type="Gene3D" id="3.30.565.10">
    <property type="entry name" value="Histidine kinase-like ATPase, C-terminal domain"/>
    <property type="match status" value="1"/>
</dbReference>
<protein>
    <recommendedName>
        <fullName evidence="3">histidine kinase</fullName>
        <ecNumber evidence="3">2.7.13.3</ecNumber>
    </recommendedName>
</protein>
<keyword evidence="5" id="KW-0808">Transferase</keyword>
<keyword evidence="17" id="KW-1185">Reference proteome</keyword>
<evidence type="ECO:0000256" key="12">
    <source>
        <dbReference type="SAM" id="MobiDB-lite"/>
    </source>
</evidence>
<evidence type="ECO:0000256" key="1">
    <source>
        <dbReference type="ARBA" id="ARBA00000085"/>
    </source>
</evidence>
<keyword evidence="6 13" id="KW-0812">Transmembrane</keyword>
<evidence type="ECO:0000256" key="7">
    <source>
        <dbReference type="ARBA" id="ARBA00022741"/>
    </source>
</evidence>
<evidence type="ECO:0000259" key="15">
    <source>
        <dbReference type="PROSITE" id="PS50885"/>
    </source>
</evidence>
<dbReference type="GO" id="GO:0016020">
    <property type="term" value="C:membrane"/>
    <property type="evidence" value="ECO:0007669"/>
    <property type="project" value="UniProtKB-SubCell"/>
</dbReference>
<feature type="domain" description="Histidine kinase" evidence="14">
    <location>
        <begin position="608"/>
        <end position="714"/>
    </location>
</feature>
<dbReference type="SUPFAM" id="SSF55874">
    <property type="entry name" value="ATPase domain of HSP90 chaperone/DNA topoisomerase II/histidine kinase"/>
    <property type="match status" value="1"/>
</dbReference>
<dbReference type="Pfam" id="PF08376">
    <property type="entry name" value="NIT"/>
    <property type="match status" value="1"/>
</dbReference>
<name>A0A941IVE1_9ACTN</name>
<keyword evidence="4" id="KW-0597">Phosphoprotein</keyword>
<keyword evidence="7" id="KW-0547">Nucleotide-binding</keyword>
<dbReference type="Pfam" id="PF02518">
    <property type="entry name" value="HATPase_c"/>
    <property type="match status" value="1"/>
</dbReference>
<dbReference type="GO" id="GO:0005524">
    <property type="term" value="F:ATP binding"/>
    <property type="evidence" value="ECO:0007669"/>
    <property type="project" value="UniProtKB-KW"/>
</dbReference>
<dbReference type="PROSITE" id="PS50109">
    <property type="entry name" value="HIS_KIN"/>
    <property type="match status" value="1"/>
</dbReference>
<keyword evidence="11" id="KW-0902">Two-component regulatory system</keyword>
<dbReference type="InterPro" id="IPR036890">
    <property type="entry name" value="HATPase_C_sf"/>
</dbReference>
<evidence type="ECO:0000256" key="13">
    <source>
        <dbReference type="SAM" id="Phobius"/>
    </source>
</evidence>
<evidence type="ECO:0000256" key="4">
    <source>
        <dbReference type="ARBA" id="ARBA00022553"/>
    </source>
</evidence>
<proteinExistence type="predicted"/>
<keyword evidence="10 13" id="KW-1133">Transmembrane helix</keyword>
<dbReference type="InterPro" id="IPR013587">
    <property type="entry name" value="Nitrate/nitrite_sensing"/>
</dbReference>
<dbReference type="Proteomes" id="UP000675781">
    <property type="component" value="Unassembled WGS sequence"/>
</dbReference>
<evidence type="ECO:0000256" key="10">
    <source>
        <dbReference type="ARBA" id="ARBA00022989"/>
    </source>
</evidence>
<accession>A0A941IVE1</accession>
<evidence type="ECO:0000256" key="3">
    <source>
        <dbReference type="ARBA" id="ARBA00012438"/>
    </source>
</evidence>
<evidence type="ECO:0000256" key="5">
    <source>
        <dbReference type="ARBA" id="ARBA00022679"/>
    </source>
</evidence>
<evidence type="ECO:0000256" key="8">
    <source>
        <dbReference type="ARBA" id="ARBA00022777"/>
    </source>
</evidence>
<feature type="transmembrane region" description="Helical" evidence="13">
    <location>
        <begin position="66"/>
        <end position="85"/>
    </location>
</feature>
<dbReference type="Gene3D" id="6.10.340.10">
    <property type="match status" value="1"/>
</dbReference>
<evidence type="ECO:0000256" key="2">
    <source>
        <dbReference type="ARBA" id="ARBA00004370"/>
    </source>
</evidence>
<sequence length="833" mass="88539">MQTRPVTPRRESATGGTRSAGVDTAASERRRGRPQGPTPPAPNARDASPAQPGRFSLRSWRVRNRLFLLVCFPLIIAIGVAATRVNTLYQDRSHYQHARFQAGTASQVELLLLTIQQEREDAAICLANAKDNGACTGADDNSFYAQYEDAVNATSQAALALTPIAESVAQDTSYSEQLRTAAAEALGRAQDLASIRDVVTKDSAVFTVTFNAYTSVIDDVIAVISATSAGTSDQSITQDNQTLQALNSMIESESIAEVITDQVNYVQGALSPELVQSDQVSLLQDAQASYQSAYQNFQATATPSLVQSFNSTVSGPLVSGASAGVSAALNVVENSTSGTTGNNNQAWVNNTSNLSDTLINEDLPGTIGDLRSVQALAITQMMNDSQNLLNSADSDLYLNIGIIIAALLLSFLGTLLVARSLTRPLGLLRAAALEIAATRLPEMVRRLRDADAATADANSRVEPIPISSSDEIGEVARSFDEVHQQAVRLASEQAMLRANVNSMFVNLSRRSQSLVQRQLRLIDELENSEQDPDQLASLFKLDHLATRMRRNGENLLVLAGEEPGRKWSQAVRLLDVLRAGASEVEQYERVALHDLPDTNVVGRVVNDLVHLVAELLENATSFSAPETKVTVTANTLNTGGVMLEIEDSGIGMTPEELDDANERLANPPVIDVAISRRMGLYVVGRLATRHGIQVRLRRSAGGGITALVLVPSSLLAGVEGEQVPATELSATGVRNLGALPRRGVLPSESLPTYGDPLASSLGGARTLADAPPSGLGSAGPSEFDSEPSGSEPGRRALGQTGSIPSARAGDAPCERQLDVRQPLPPFAVPRPAP</sequence>
<dbReference type="EC" id="2.7.13.3" evidence="3"/>
<dbReference type="PANTHER" id="PTHR44936">
    <property type="entry name" value="SENSOR PROTEIN CREC"/>
    <property type="match status" value="1"/>
</dbReference>
<dbReference type="GO" id="GO:0004673">
    <property type="term" value="F:protein histidine kinase activity"/>
    <property type="evidence" value="ECO:0007669"/>
    <property type="project" value="UniProtKB-EC"/>
</dbReference>
<keyword evidence="9" id="KW-0067">ATP-binding</keyword>
<feature type="domain" description="HAMP" evidence="15">
    <location>
        <begin position="419"/>
        <end position="491"/>
    </location>
</feature>
<reference evidence="16" key="1">
    <citation type="submission" date="2021-04" db="EMBL/GenBank/DDBJ databases">
        <title>Genome based classification of Actinospica acidithermotolerans sp. nov., an actinobacterium isolated from an Indonesian hot spring.</title>
        <authorList>
            <person name="Kusuma A.B."/>
            <person name="Putra K.E."/>
            <person name="Nafisah S."/>
            <person name="Loh J."/>
            <person name="Nouioui I."/>
            <person name="Goodfellow M."/>
        </authorList>
    </citation>
    <scope>NUCLEOTIDE SEQUENCE</scope>
    <source>
        <strain evidence="16">CSCA 57</strain>
    </source>
</reference>
<evidence type="ECO:0000256" key="11">
    <source>
        <dbReference type="ARBA" id="ARBA00023012"/>
    </source>
</evidence>
<dbReference type="GO" id="GO:0000160">
    <property type="term" value="P:phosphorelay signal transduction system"/>
    <property type="evidence" value="ECO:0007669"/>
    <property type="project" value="UniProtKB-KW"/>
</dbReference>
<dbReference type="EMBL" id="JAGSOG010000387">
    <property type="protein sequence ID" value="MBR7839158.1"/>
    <property type="molecule type" value="Genomic_DNA"/>
</dbReference>
<evidence type="ECO:0000256" key="9">
    <source>
        <dbReference type="ARBA" id="ARBA00022840"/>
    </source>
</evidence>
<evidence type="ECO:0000313" key="16">
    <source>
        <dbReference type="EMBL" id="MBR7839158.1"/>
    </source>
</evidence>
<comment type="caution">
    <text evidence="16">The sequence shown here is derived from an EMBL/GenBank/DDBJ whole genome shotgun (WGS) entry which is preliminary data.</text>
</comment>
<evidence type="ECO:0000259" key="14">
    <source>
        <dbReference type="PROSITE" id="PS50109"/>
    </source>
</evidence>
<evidence type="ECO:0000313" key="17">
    <source>
        <dbReference type="Proteomes" id="UP000675781"/>
    </source>
</evidence>
<dbReference type="InterPro" id="IPR003660">
    <property type="entry name" value="HAMP_dom"/>
</dbReference>